<evidence type="ECO:0000256" key="1">
    <source>
        <dbReference type="SAM" id="SignalP"/>
    </source>
</evidence>
<organism evidence="2 3">
    <name type="scientific">Mycena albidolilacea</name>
    <dbReference type="NCBI Taxonomy" id="1033008"/>
    <lineage>
        <taxon>Eukaryota</taxon>
        <taxon>Fungi</taxon>
        <taxon>Dikarya</taxon>
        <taxon>Basidiomycota</taxon>
        <taxon>Agaricomycotina</taxon>
        <taxon>Agaricomycetes</taxon>
        <taxon>Agaricomycetidae</taxon>
        <taxon>Agaricales</taxon>
        <taxon>Marasmiineae</taxon>
        <taxon>Mycenaceae</taxon>
        <taxon>Mycena</taxon>
    </lineage>
</organism>
<accession>A0AAD6ZLT4</accession>
<dbReference type="EMBL" id="JARIHO010000040">
    <property type="protein sequence ID" value="KAJ7327905.1"/>
    <property type="molecule type" value="Genomic_DNA"/>
</dbReference>
<comment type="caution">
    <text evidence="2">The sequence shown here is derived from an EMBL/GenBank/DDBJ whole genome shotgun (WGS) entry which is preliminary data.</text>
</comment>
<evidence type="ECO:0000313" key="3">
    <source>
        <dbReference type="Proteomes" id="UP001218218"/>
    </source>
</evidence>
<name>A0AAD6ZLT4_9AGAR</name>
<proteinExistence type="predicted"/>
<keyword evidence="3" id="KW-1185">Reference proteome</keyword>
<dbReference type="Proteomes" id="UP001218218">
    <property type="component" value="Unassembled WGS sequence"/>
</dbReference>
<sequence>MKLFVLAARASAAAALTARVCAKPSSSVTLELMSSTIPPLFLTICPHRRGPCALITSEVNPVGIKTPRTIPEKAVLMLSTSSRLAIPFSVPNVRVSGNEYQVEVTNGKDNKTKSKELTR</sequence>
<feature type="chain" id="PRO_5042004603" evidence="1">
    <location>
        <begin position="23"/>
        <end position="119"/>
    </location>
</feature>
<feature type="signal peptide" evidence="1">
    <location>
        <begin position="1"/>
        <end position="22"/>
    </location>
</feature>
<keyword evidence="1" id="KW-0732">Signal</keyword>
<dbReference type="AlphaFoldDB" id="A0AAD6ZLT4"/>
<gene>
    <name evidence="2" type="ORF">DFH08DRAFT_967691</name>
</gene>
<evidence type="ECO:0000313" key="2">
    <source>
        <dbReference type="EMBL" id="KAJ7327905.1"/>
    </source>
</evidence>
<reference evidence="2" key="1">
    <citation type="submission" date="2023-03" db="EMBL/GenBank/DDBJ databases">
        <title>Massive genome expansion in bonnet fungi (Mycena s.s.) driven by repeated elements and novel gene families across ecological guilds.</title>
        <authorList>
            <consortium name="Lawrence Berkeley National Laboratory"/>
            <person name="Harder C.B."/>
            <person name="Miyauchi S."/>
            <person name="Viragh M."/>
            <person name="Kuo A."/>
            <person name="Thoen E."/>
            <person name="Andreopoulos B."/>
            <person name="Lu D."/>
            <person name="Skrede I."/>
            <person name="Drula E."/>
            <person name="Henrissat B."/>
            <person name="Morin E."/>
            <person name="Kohler A."/>
            <person name="Barry K."/>
            <person name="LaButti K."/>
            <person name="Morin E."/>
            <person name="Salamov A."/>
            <person name="Lipzen A."/>
            <person name="Mereny Z."/>
            <person name="Hegedus B."/>
            <person name="Baldrian P."/>
            <person name="Stursova M."/>
            <person name="Weitz H."/>
            <person name="Taylor A."/>
            <person name="Grigoriev I.V."/>
            <person name="Nagy L.G."/>
            <person name="Martin F."/>
            <person name="Kauserud H."/>
        </authorList>
    </citation>
    <scope>NUCLEOTIDE SEQUENCE</scope>
    <source>
        <strain evidence="2">CBHHK002</strain>
    </source>
</reference>
<protein>
    <submittedName>
        <fullName evidence="2">Uncharacterized protein</fullName>
    </submittedName>
</protein>